<proteinExistence type="predicted"/>
<reference evidence="2" key="1">
    <citation type="journal article" date="2021" name="Front. Plant Sci.">
        <title>Chromosome-Scale Genome Assembly for Chinese Sour Jujube and Insights Into Its Genome Evolution and Domestication Signature.</title>
        <authorList>
            <person name="Shen L.-Y."/>
            <person name="Luo H."/>
            <person name="Wang X.-L."/>
            <person name="Wang X.-M."/>
            <person name="Qiu X.-J."/>
            <person name="Liu H."/>
            <person name="Zhou S.-S."/>
            <person name="Jia K.-H."/>
            <person name="Nie S."/>
            <person name="Bao Y.-T."/>
            <person name="Zhang R.-G."/>
            <person name="Yun Q.-Z."/>
            <person name="Chai Y.-H."/>
            <person name="Lu J.-Y."/>
            <person name="Li Y."/>
            <person name="Zhao S.-W."/>
            <person name="Mao J.-F."/>
            <person name="Jia S.-G."/>
            <person name="Mao Y.-M."/>
        </authorList>
    </citation>
    <scope>NUCLEOTIDE SEQUENCE</scope>
    <source>
        <strain evidence="2">AT0</strain>
        <tissue evidence="2">Leaf</tissue>
    </source>
</reference>
<sequence>MRVAVKPLLLLQLPNFRPTKKPNILPTFRNSYSIPLNTPFQTTLTKTLTRGISMAASSPPPTTVHVRDEIELTDVEKKIFDRLLGTLRHFGLQNQLRVAGGWVRDKVSLEDLKSGRIVTPLPPKATFMDDPLRVLRAIRFGARFEFILDEELKEAAAGDDVKGALAAKISRERIGTEIDLMISGKQPVKAMAYICDLKLFWVVFSLPPKFEPAVSEGCDRTFRYTMEINNFGKSVQNKMMGLVYWDARTYTYMLYRLCIGYLDATWNLIQLIGCSTFSIPVVNYILRESLKRKASDAETVINVHNAMEKFLSLIPFLASNENIQLSEVEWGKEFADVPVTSQLRVLTGFLLREIKDFWRVALLVSTLLYKIECTEDLKNKNFHLDELRDTFKAVESAITELGLEKIWEVKPLVNGSEIIKVLQLRSGGPVVREWQQKLLAWQLANPSGTSEECLEWMKETHSKRVKME</sequence>
<dbReference type="Gene3D" id="1.10.3090.10">
    <property type="entry name" value="cca-adding enzyme, domain 2"/>
    <property type="match status" value="1"/>
</dbReference>
<dbReference type="GO" id="GO:0052927">
    <property type="term" value="F:CC tRNA cytidylyltransferase activity"/>
    <property type="evidence" value="ECO:0007669"/>
    <property type="project" value="TreeGrafter"/>
</dbReference>
<evidence type="ECO:0000313" key="2">
    <source>
        <dbReference type="EMBL" id="KAH7543426.1"/>
    </source>
</evidence>
<dbReference type="AlphaFoldDB" id="A0A978VX81"/>
<dbReference type="Proteomes" id="UP000813462">
    <property type="component" value="Unassembled WGS sequence"/>
</dbReference>
<gene>
    <name evidence="2" type="ORF">FEM48_Zijuj02G0182600</name>
</gene>
<evidence type="ECO:0000256" key="1">
    <source>
        <dbReference type="ARBA" id="ARBA00022884"/>
    </source>
</evidence>
<dbReference type="PANTHER" id="PTHR13734:SF5">
    <property type="entry name" value="CCA TRNA NUCLEOTIDYLTRANSFERASE, MITOCHONDRIAL"/>
    <property type="match status" value="1"/>
</dbReference>
<dbReference type="GO" id="GO:0003723">
    <property type="term" value="F:RNA binding"/>
    <property type="evidence" value="ECO:0007669"/>
    <property type="project" value="UniProtKB-KW"/>
</dbReference>
<protein>
    <recommendedName>
        <fullName evidence="4">CCA tRNA nucleotidyltransferase 2</fullName>
    </recommendedName>
</protein>
<evidence type="ECO:0008006" key="4">
    <source>
        <dbReference type="Google" id="ProtNLM"/>
    </source>
</evidence>
<comment type="caution">
    <text evidence="2">The sequence shown here is derived from an EMBL/GenBank/DDBJ whole genome shotgun (WGS) entry which is preliminary data.</text>
</comment>
<dbReference type="PANTHER" id="PTHR13734">
    <property type="entry name" value="TRNA-NUCLEOTIDYLTRANSFERASE"/>
    <property type="match status" value="1"/>
</dbReference>
<evidence type="ECO:0000313" key="3">
    <source>
        <dbReference type="Proteomes" id="UP000813462"/>
    </source>
</evidence>
<organism evidence="2 3">
    <name type="scientific">Ziziphus jujuba var. spinosa</name>
    <dbReference type="NCBI Taxonomy" id="714518"/>
    <lineage>
        <taxon>Eukaryota</taxon>
        <taxon>Viridiplantae</taxon>
        <taxon>Streptophyta</taxon>
        <taxon>Embryophyta</taxon>
        <taxon>Tracheophyta</taxon>
        <taxon>Spermatophyta</taxon>
        <taxon>Magnoliopsida</taxon>
        <taxon>eudicotyledons</taxon>
        <taxon>Gunneridae</taxon>
        <taxon>Pentapetalae</taxon>
        <taxon>rosids</taxon>
        <taxon>fabids</taxon>
        <taxon>Rosales</taxon>
        <taxon>Rhamnaceae</taxon>
        <taxon>Paliureae</taxon>
        <taxon>Ziziphus</taxon>
    </lineage>
</organism>
<dbReference type="GO" id="GO:0052929">
    <property type="term" value="F:ATP:3'-cytidine-cytidine-tRNA adenylyltransferase activity"/>
    <property type="evidence" value="ECO:0007669"/>
    <property type="project" value="TreeGrafter"/>
</dbReference>
<dbReference type="GO" id="GO:0001680">
    <property type="term" value="P:tRNA 3'-terminal CCA addition"/>
    <property type="evidence" value="ECO:0007669"/>
    <property type="project" value="TreeGrafter"/>
</dbReference>
<accession>A0A978VX81</accession>
<dbReference type="SUPFAM" id="SSF81891">
    <property type="entry name" value="Poly A polymerase C-terminal region-like"/>
    <property type="match status" value="1"/>
</dbReference>
<name>A0A978VX81_ZIZJJ</name>
<keyword evidence="1" id="KW-0694">RNA-binding</keyword>
<dbReference type="EMBL" id="JAEACU010000002">
    <property type="protein sequence ID" value="KAH7543426.1"/>
    <property type="molecule type" value="Genomic_DNA"/>
</dbReference>